<sequence>MKIVTDISRTVTRHTRTIGVEDGPIVPLDDSYLEGTVIKLDKISYNYLDGAGPVAFKVEGQLVDKGTVKDGARMRYSRVFPLTRIVPEVEFVLDLISEEGE</sequence>
<keyword evidence="2" id="KW-1185">Reference proteome</keyword>
<proteinExistence type="predicted"/>
<dbReference type="Proteomes" id="UP000226267">
    <property type="component" value="Segment"/>
</dbReference>
<protein>
    <submittedName>
        <fullName evidence="1">Uncharacterized protein</fullName>
    </submittedName>
</protein>
<accession>A0A0M3UKR5</accession>
<organism evidence="1 2">
    <name type="scientific">Arthrobacter phage Brent</name>
    <dbReference type="NCBI Taxonomy" id="1701798"/>
    <lineage>
        <taxon>Viruses</taxon>
        <taxon>Duplodnaviria</taxon>
        <taxon>Heunggongvirae</taxon>
        <taxon>Uroviricota</taxon>
        <taxon>Caudoviricetes</taxon>
        <taxon>Berryhillviridae</taxon>
        <taxon>Jawnskivirus</taxon>
        <taxon>Jawnskivirus brent</taxon>
        <taxon>Marthavirus brent</taxon>
    </lineage>
</organism>
<dbReference type="OrthoDB" id="20141at10239"/>
<dbReference type="EMBL" id="KT365401">
    <property type="protein sequence ID" value="ALF01261.1"/>
    <property type="molecule type" value="Genomic_DNA"/>
</dbReference>
<evidence type="ECO:0000313" key="2">
    <source>
        <dbReference type="Proteomes" id="UP000226267"/>
    </source>
</evidence>
<reference evidence="1 2" key="1">
    <citation type="submission" date="2015-08" db="EMBL/GenBank/DDBJ databases">
        <authorList>
            <person name="London S.C."/>
            <person name="Barrett N.A."/>
            <person name="Buerkert T.R."/>
            <person name="Cautela J.A."/>
            <person name="Egan M.S."/>
            <person name="Erb J.E."/>
            <person name="Garrigan K.E."/>
            <person name="Hagan D.J."/>
            <person name="Hartwell M.C."/>
            <person name="Hyduchak K.M."/>
            <person name="Jacob A.E."/>
            <person name="Lamey M.E."/>
            <person name="Lindemann J.M."/>
            <person name="Martynyuk T."/>
            <person name="Mele F.E."/>
            <person name="Menninger J.E."/>
            <person name="Nabua C.T."/>
            <person name="Napoli C.K."/>
            <person name="Santiago L.M."/>
            <person name="Sweetman A.T."/>
            <person name="Weinstein J.L."/>
            <person name="Denigris D.M."/>
            <person name="King-Smith C."/>
            <person name="Lee-Soety J.Y."/>
            <person name="Delesalle V.A."/>
            <person name="Bradley K.W."/>
            <person name="Asai D.J."/>
            <person name="Bowman C.A."/>
            <person name="Russell D.A."/>
            <person name="Pope W.H."/>
            <person name="Jacobs-Sera D."/>
            <person name="Hendrix R.W."/>
            <person name="Hatfull G.F."/>
        </authorList>
    </citation>
    <scope>NUCLEOTIDE SEQUENCE [LARGE SCALE GENOMIC DNA]</scope>
</reference>
<name>A0A0M3UKR5_9CAUD</name>
<evidence type="ECO:0000313" key="1">
    <source>
        <dbReference type="EMBL" id="ALF01261.1"/>
    </source>
</evidence>
<gene>
    <name evidence="1" type="ORF">SEA_BRENT_50</name>
</gene>